<accession>B8HVP7</accession>
<feature type="compositionally biased region" description="Basic and acidic residues" evidence="1">
    <location>
        <begin position="48"/>
        <end position="57"/>
    </location>
</feature>
<organism evidence="3">
    <name type="scientific">Cyanothece sp. (strain PCC 7425 / ATCC 29141)</name>
    <dbReference type="NCBI Taxonomy" id="395961"/>
    <lineage>
        <taxon>Bacteria</taxon>
        <taxon>Bacillati</taxon>
        <taxon>Cyanobacteriota</taxon>
        <taxon>Cyanophyceae</taxon>
        <taxon>Gomontiellales</taxon>
        <taxon>Cyanothecaceae</taxon>
        <taxon>Cyanothece</taxon>
    </lineage>
</organism>
<dbReference type="InterPro" id="IPR003823">
    <property type="entry name" value="CP12_dom"/>
</dbReference>
<dbReference type="PANTHER" id="PTHR33921:SF15">
    <property type="entry name" value="CALVIN CYCLE PROTEIN CP12-2, CHLOROPLASTIC"/>
    <property type="match status" value="1"/>
</dbReference>
<dbReference type="OrthoDB" id="9553701at2"/>
<evidence type="ECO:0000313" key="3">
    <source>
        <dbReference type="EMBL" id="ACL46359.1"/>
    </source>
</evidence>
<dbReference type="AlphaFoldDB" id="B8HVP7"/>
<protein>
    <recommendedName>
        <fullName evidence="2">CP12 domain-containing protein</fullName>
    </recommendedName>
</protein>
<dbReference type="EMBL" id="CP001344">
    <property type="protein sequence ID" value="ACL46359.1"/>
    <property type="molecule type" value="Genomic_DNA"/>
</dbReference>
<dbReference type="PANTHER" id="PTHR33921">
    <property type="entry name" value="CALVIN CYCLE PROTEIN CP12-2, CHLOROPLASTIC"/>
    <property type="match status" value="1"/>
</dbReference>
<evidence type="ECO:0000256" key="1">
    <source>
        <dbReference type="SAM" id="MobiDB-lite"/>
    </source>
</evidence>
<dbReference type="KEGG" id="cyn:Cyan7425_4045"/>
<reference evidence="3" key="1">
    <citation type="submission" date="2009-01" db="EMBL/GenBank/DDBJ databases">
        <title>Complete sequence of chromosome Cyanothece sp. PCC 7425.</title>
        <authorList>
            <consortium name="US DOE Joint Genome Institute"/>
            <person name="Lucas S."/>
            <person name="Copeland A."/>
            <person name="Lapidus A."/>
            <person name="Glavina del Rio T."/>
            <person name="Dalin E."/>
            <person name="Tice H."/>
            <person name="Bruce D."/>
            <person name="Goodwin L."/>
            <person name="Pitluck S."/>
            <person name="Sims D."/>
            <person name="Meineke L."/>
            <person name="Brettin T."/>
            <person name="Detter J.C."/>
            <person name="Han C."/>
            <person name="Larimer F."/>
            <person name="Land M."/>
            <person name="Hauser L."/>
            <person name="Kyrpides N."/>
            <person name="Ovchinnikova G."/>
            <person name="Liberton M."/>
            <person name="Stoeckel J."/>
            <person name="Banerjee A."/>
            <person name="Singh A."/>
            <person name="Page L."/>
            <person name="Sato H."/>
            <person name="Zhao L."/>
            <person name="Sherman L."/>
            <person name="Pakrasi H."/>
            <person name="Richardson P."/>
        </authorList>
    </citation>
    <scope>NUCLEOTIDE SEQUENCE</scope>
    <source>
        <strain evidence="3">PCC 7425</strain>
    </source>
</reference>
<sequence length="77" mass="8473">MSGTNSSLEERIAKAIAAAHTVCAEKGDQSPECAVAWDIVEELQAEASHQRSEHHNTPFEQYCEDNPGAIEARIYDD</sequence>
<proteinExistence type="predicted"/>
<feature type="region of interest" description="Disordered" evidence="1">
    <location>
        <begin position="46"/>
        <end position="68"/>
    </location>
</feature>
<gene>
    <name evidence="3" type="ordered locus">Cyan7425_4045</name>
</gene>
<dbReference type="InterPro" id="IPR039314">
    <property type="entry name" value="CP12-like"/>
</dbReference>
<evidence type="ECO:0000259" key="2">
    <source>
        <dbReference type="SMART" id="SM01093"/>
    </source>
</evidence>
<dbReference type="GO" id="GO:0080153">
    <property type="term" value="P:negative regulation of reductive pentose-phosphate cycle"/>
    <property type="evidence" value="ECO:0007669"/>
    <property type="project" value="TreeGrafter"/>
</dbReference>
<feature type="domain" description="CP12" evidence="2">
    <location>
        <begin position="8"/>
        <end position="77"/>
    </location>
</feature>
<dbReference type="HOGENOM" id="CLU_137076_2_1_3"/>
<dbReference type="eggNOG" id="COG0517">
    <property type="taxonomic scope" value="Bacteria"/>
</dbReference>
<dbReference type="STRING" id="395961.Cyan7425_4045"/>
<dbReference type="Pfam" id="PF02672">
    <property type="entry name" value="CP12"/>
    <property type="match status" value="1"/>
</dbReference>
<dbReference type="SMART" id="SM01093">
    <property type="entry name" value="CP12"/>
    <property type="match status" value="1"/>
</dbReference>
<name>B8HVP7_CYAP4</name>